<dbReference type="Gene3D" id="1.10.490.50">
    <property type="entry name" value="Antibiotic binding domain of TipA-like multidrug resistance regulators"/>
    <property type="match status" value="1"/>
</dbReference>
<dbReference type="Proteomes" id="UP001246372">
    <property type="component" value="Unassembled WGS sequence"/>
</dbReference>
<evidence type="ECO:0000313" key="7">
    <source>
        <dbReference type="Proteomes" id="UP001246372"/>
    </source>
</evidence>
<accession>A0ABU3PE22</accession>
<comment type="caution">
    <text evidence="6">The sequence shown here is derived from an EMBL/GenBank/DDBJ whole genome shotgun (WGS) entry which is preliminary data.</text>
</comment>
<evidence type="ECO:0000256" key="4">
    <source>
        <dbReference type="ARBA" id="ARBA00023163"/>
    </source>
</evidence>
<dbReference type="InterPro" id="IPR047057">
    <property type="entry name" value="MerR_fam"/>
</dbReference>
<keyword evidence="3" id="KW-0238">DNA-binding</keyword>
<sequence length="260" mass="28908">MDYSVGELARRSGLTVRALHHYEELGLLRPSGRSEAGYRQYNEADVRRLHRLLALRQTGLALKDIGPLLDGEDPPLREVLAQQIGQIEAQMVRQRALLDALQHVARRADMSEAAEPPPFAAAGKTLIDHLLFAMSMMRMHDKYLSDADRQSLATLKSEMGEQRLSDAEAEWPRLIAQARQAMQDGVPAQSPEVQAIARRWVELTEAFVGKNEALRAKVSTMYAKEGELQRYTGVTPELIAYLREAMAAVRAQKPGTAPAA</sequence>
<dbReference type="PROSITE" id="PS00552">
    <property type="entry name" value="HTH_MERR_1"/>
    <property type="match status" value="1"/>
</dbReference>
<dbReference type="PANTHER" id="PTHR30204">
    <property type="entry name" value="REDOX-CYCLING DRUG-SENSING TRANSCRIPTIONAL ACTIVATOR SOXR"/>
    <property type="match status" value="1"/>
</dbReference>
<dbReference type="Pfam" id="PF13411">
    <property type="entry name" value="MerR_1"/>
    <property type="match status" value="1"/>
</dbReference>
<dbReference type="SUPFAM" id="SSF89082">
    <property type="entry name" value="Antibiotic binding domain of TipA-like multidrug resistance regulators"/>
    <property type="match status" value="1"/>
</dbReference>
<organism evidence="6 7">
    <name type="scientific">Roseateles aquae</name>
    <dbReference type="NCBI Taxonomy" id="3077235"/>
    <lineage>
        <taxon>Bacteria</taxon>
        <taxon>Pseudomonadati</taxon>
        <taxon>Pseudomonadota</taxon>
        <taxon>Betaproteobacteria</taxon>
        <taxon>Burkholderiales</taxon>
        <taxon>Sphaerotilaceae</taxon>
        <taxon>Roseateles</taxon>
    </lineage>
</organism>
<dbReference type="Pfam" id="PF07739">
    <property type="entry name" value="TipAS"/>
    <property type="match status" value="1"/>
</dbReference>
<proteinExistence type="predicted"/>
<keyword evidence="2" id="KW-0805">Transcription regulation</keyword>
<evidence type="ECO:0000256" key="1">
    <source>
        <dbReference type="ARBA" id="ARBA00022491"/>
    </source>
</evidence>
<evidence type="ECO:0000259" key="5">
    <source>
        <dbReference type="PROSITE" id="PS50937"/>
    </source>
</evidence>
<dbReference type="InterPro" id="IPR000551">
    <property type="entry name" value="MerR-type_HTH_dom"/>
</dbReference>
<dbReference type="EMBL" id="JAVXZY010000006">
    <property type="protein sequence ID" value="MDT9000836.1"/>
    <property type="molecule type" value="Genomic_DNA"/>
</dbReference>
<reference evidence="6" key="1">
    <citation type="submission" date="2023-09" db="EMBL/GenBank/DDBJ databases">
        <title>Paucibacter sp. APW11 Genome sequencing and assembly.</title>
        <authorList>
            <person name="Kim I."/>
        </authorList>
    </citation>
    <scope>NUCLEOTIDE SEQUENCE</scope>
    <source>
        <strain evidence="6">APW11</strain>
    </source>
</reference>
<protein>
    <submittedName>
        <fullName evidence="6">MerR family transcriptional regulator</fullName>
    </submittedName>
</protein>
<dbReference type="SMART" id="SM00422">
    <property type="entry name" value="HTH_MERR"/>
    <property type="match status" value="1"/>
</dbReference>
<dbReference type="PRINTS" id="PR00040">
    <property type="entry name" value="HTHMERR"/>
</dbReference>
<dbReference type="SUPFAM" id="SSF46955">
    <property type="entry name" value="Putative DNA-binding domain"/>
    <property type="match status" value="1"/>
</dbReference>
<evidence type="ECO:0000256" key="3">
    <source>
        <dbReference type="ARBA" id="ARBA00023125"/>
    </source>
</evidence>
<dbReference type="PROSITE" id="PS50937">
    <property type="entry name" value="HTH_MERR_2"/>
    <property type="match status" value="1"/>
</dbReference>
<dbReference type="Gene3D" id="1.10.1660.10">
    <property type="match status" value="1"/>
</dbReference>
<keyword evidence="7" id="KW-1185">Reference proteome</keyword>
<dbReference type="InterPro" id="IPR036244">
    <property type="entry name" value="TipA-like_antibiotic-bd"/>
</dbReference>
<feature type="domain" description="HTH merR-type" evidence="5">
    <location>
        <begin position="1"/>
        <end position="71"/>
    </location>
</feature>
<evidence type="ECO:0000313" key="6">
    <source>
        <dbReference type="EMBL" id="MDT9000836.1"/>
    </source>
</evidence>
<dbReference type="RefSeq" id="WP_315651714.1">
    <property type="nucleotide sequence ID" value="NZ_JAVXZY010000006.1"/>
</dbReference>
<name>A0ABU3PE22_9BURK</name>
<gene>
    <name evidence="6" type="ORF">RQP53_16290</name>
</gene>
<dbReference type="InterPro" id="IPR012925">
    <property type="entry name" value="TipAS_dom"/>
</dbReference>
<keyword evidence="4" id="KW-0804">Transcription</keyword>
<dbReference type="InterPro" id="IPR009061">
    <property type="entry name" value="DNA-bd_dom_put_sf"/>
</dbReference>
<keyword evidence="1" id="KW-0678">Repressor</keyword>
<evidence type="ECO:0000256" key="2">
    <source>
        <dbReference type="ARBA" id="ARBA00023015"/>
    </source>
</evidence>
<dbReference type="PANTHER" id="PTHR30204:SF69">
    <property type="entry name" value="MERR-FAMILY TRANSCRIPTIONAL REGULATOR"/>
    <property type="match status" value="1"/>
</dbReference>